<evidence type="ECO:0008006" key="7">
    <source>
        <dbReference type="Google" id="ProtNLM"/>
    </source>
</evidence>
<evidence type="ECO:0000256" key="1">
    <source>
        <dbReference type="PROSITE-ProRule" id="PRU00371"/>
    </source>
</evidence>
<feature type="region of interest" description="Disordered" evidence="2">
    <location>
        <begin position="113"/>
        <end position="159"/>
    </location>
</feature>
<sequence>MTEREIDTELLIEEVRRHPELWDVGSEDYKNKNKKTAAWIEVCSTLIPDSETKEEAIKNALGKTIMGRWRNVRDNFMRFQRKITKSGQAVETGRRYIYARQLDFLMGTRENIPTEASSQAEEEDAEADNEEPPAGNTDEIPGPSRTAQRRAAPTAPPRKRKIEDALLTFMQQRPAPTSAPDDDEDRAFFNYLLPMVRGFTPDQKIEFRLELLKMVKRYRSGLLPIQSQHKMQHFHFVTQPTPIRSHPQLKNSDHFPSSLFTSQRPSQTQTFTSVPQRSPLPPFSPDLASPSSQSQHSPSTYDYDLYSQQ</sequence>
<organism evidence="5 6">
    <name type="scientific">Psylliodes chrysocephalus</name>
    <dbReference type="NCBI Taxonomy" id="3402493"/>
    <lineage>
        <taxon>Eukaryota</taxon>
        <taxon>Metazoa</taxon>
        <taxon>Ecdysozoa</taxon>
        <taxon>Arthropoda</taxon>
        <taxon>Hexapoda</taxon>
        <taxon>Insecta</taxon>
        <taxon>Pterygota</taxon>
        <taxon>Neoptera</taxon>
        <taxon>Endopterygota</taxon>
        <taxon>Coleoptera</taxon>
        <taxon>Polyphaga</taxon>
        <taxon>Cucujiformia</taxon>
        <taxon>Chrysomeloidea</taxon>
        <taxon>Chrysomelidae</taxon>
        <taxon>Galerucinae</taxon>
        <taxon>Alticini</taxon>
        <taxon>Psylliodes</taxon>
    </lineage>
</organism>
<evidence type="ECO:0000259" key="3">
    <source>
        <dbReference type="PROSITE" id="PS51029"/>
    </source>
</evidence>
<dbReference type="InterPro" id="IPR004210">
    <property type="entry name" value="BESS_motif"/>
</dbReference>
<dbReference type="AlphaFoldDB" id="A0A9P0DCC7"/>
<dbReference type="Pfam" id="PF10545">
    <property type="entry name" value="MADF_DNA_bdg"/>
    <property type="match status" value="1"/>
</dbReference>
<dbReference type="PANTHER" id="PTHR12243:SF69">
    <property type="entry name" value="SI:CH73-59F11.3"/>
    <property type="match status" value="1"/>
</dbReference>
<keyword evidence="1" id="KW-0539">Nucleus</keyword>
<evidence type="ECO:0000256" key="2">
    <source>
        <dbReference type="SAM" id="MobiDB-lite"/>
    </source>
</evidence>
<comment type="subcellular location">
    <subcellularLocation>
        <location evidence="1">Nucleus</location>
    </subcellularLocation>
</comment>
<dbReference type="SMART" id="SM00595">
    <property type="entry name" value="MADF"/>
    <property type="match status" value="1"/>
</dbReference>
<dbReference type="InterPro" id="IPR039353">
    <property type="entry name" value="TF_Adf1"/>
</dbReference>
<feature type="domain" description="BESS" evidence="4">
    <location>
        <begin position="182"/>
        <end position="221"/>
    </location>
</feature>
<dbReference type="GO" id="GO:0005667">
    <property type="term" value="C:transcription regulator complex"/>
    <property type="evidence" value="ECO:0007669"/>
    <property type="project" value="TreeGrafter"/>
</dbReference>
<dbReference type="GO" id="GO:0005634">
    <property type="term" value="C:nucleus"/>
    <property type="evidence" value="ECO:0007669"/>
    <property type="project" value="UniProtKB-SubCell"/>
</dbReference>
<name>A0A9P0DCC7_9CUCU</name>
<protein>
    <recommendedName>
        <fullName evidence="7">MADF domain-containing protein</fullName>
    </recommendedName>
</protein>
<dbReference type="GO" id="GO:0003677">
    <property type="term" value="F:DNA binding"/>
    <property type="evidence" value="ECO:0007669"/>
    <property type="project" value="InterPro"/>
</dbReference>
<proteinExistence type="predicted"/>
<feature type="compositionally biased region" description="Acidic residues" evidence="2">
    <location>
        <begin position="120"/>
        <end position="131"/>
    </location>
</feature>
<feature type="compositionally biased region" description="Low complexity" evidence="2">
    <location>
        <begin position="289"/>
        <end position="299"/>
    </location>
</feature>
<feature type="region of interest" description="Disordered" evidence="2">
    <location>
        <begin position="242"/>
        <end position="309"/>
    </location>
</feature>
<dbReference type="Proteomes" id="UP001153636">
    <property type="component" value="Chromosome 9"/>
</dbReference>
<evidence type="ECO:0000313" key="6">
    <source>
        <dbReference type="Proteomes" id="UP001153636"/>
    </source>
</evidence>
<dbReference type="OrthoDB" id="8038273at2759"/>
<reference evidence="5" key="1">
    <citation type="submission" date="2022-01" db="EMBL/GenBank/DDBJ databases">
        <authorList>
            <person name="King R."/>
        </authorList>
    </citation>
    <scope>NUCLEOTIDE SEQUENCE</scope>
</reference>
<feature type="compositionally biased region" description="Low complexity" evidence="2">
    <location>
        <begin position="143"/>
        <end position="153"/>
    </location>
</feature>
<dbReference type="PROSITE" id="PS51031">
    <property type="entry name" value="BESS"/>
    <property type="match status" value="1"/>
</dbReference>
<gene>
    <name evidence="5" type="ORF">PSYICH_LOCUS15426</name>
</gene>
<keyword evidence="6" id="KW-1185">Reference proteome</keyword>
<feature type="domain" description="MADF" evidence="3">
    <location>
        <begin position="10"/>
        <end position="110"/>
    </location>
</feature>
<dbReference type="PROSITE" id="PS51029">
    <property type="entry name" value="MADF"/>
    <property type="match status" value="1"/>
</dbReference>
<dbReference type="InterPro" id="IPR006578">
    <property type="entry name" value="MADF-dom"/>
</dbReference>
<evidence type="ECO:0000259" key="4">
    <source>
        <dbReference type="PROSITE" id="PS51031"/>
    </source>
</evidence>
<evidence type="ECO:0000313" key="5">
    <source>
        <dbReference type="EMBL" id="CAH1115769.1"/>
    </source>
</evidence>
<feature type="compositionally biased region" description="Polar residues" evidence="2">
    <location>
        <begin position="242"/>
        <end position="276"/>
    </location>
</feature>
<dbReference type="GO" id="GO:0006357">
    <property type="term" value="P:regulation of transcription by RNA polymerase II"/>
    <property type="evidence" value="ECO:0007669"/>
    <property type="project" value="TreeGrafter"/>
</dbReference>
<dbReference type="EMBL" id="OV651821">
    <property type="protein sequence ID" value="CAH1115769.1"/>
    <property type="molecule type" value="Genomic_DNA"/>
</dbReference>
<accession>A0A9P0DCC7</accession>
<dbReference type="PANTHER" id="PTHR12243">
    <property type="entry name" value="MADF DOMAIN TRANSCRIPTION FACTOR"/>
    <property type="match status" value="1"/>
</dbReference>